<evidence type="ECO:0000313" key="2">
    <source>
        <dbReference type="EMBL" id="PYB77588.1"/>
    </source>
</evidence>
<name>A0ABX5NWN3_9HYPH</name>
<feature type="transmembrane region" description="Helical" evidence="1">
    <location>
        <begin position="6"/>
        <end position="27"/>
    </location>
</feature>
<dbReference type="EMBL" id="QJRY01000001">
    <property type="protein sequence ID" value="PYB77588.1"/>
    <property type="molecule type" value="Genomic_DNA"/>
</dbReference>
<evidence type="ECO:0000313" key="3">
    <source>
        <dbReference type="Proteomes" id="UP000247536"/>
    </source>
</evidence>
<evidence type="ECO:0000256" key="1">
    <source>
        <dbReference type="SAM" id="Phobius"/>
    </source>
</evidence>
<gene>
    <name evidence="2" type="ORF">DMY87_04350</name>
</gene>
<keyword evidence="1" id="KW-0472">Membrane</keyword>
<feature type="transmembrane region" description="Helical" evidence="1">
    <location>
        <begin position="71"/>
        <end position="89"/>
    </location>
</feature>
<accession>A0ABX5NWN3</accession>
<comment type="caution">
    <text evidence="2">The sequence shown here is derived from an EMBL/GenBank/DDBJ whole genome shotgun (WGS) entry which is preliminary data.</text>
</comment>
<protein>
    <submittedName>
        <fullName evidence="2">Uncharacterized protein</fullName>
    </submittedName>
</protein>
<keyword evidence="3" id="KW-1185">Reference proteome</keyword>
<keyword evidence="1" id="KW-0812">Transmembrane</keyword>
<sequence length="144" mass="16215">MEFVSIINNKYILSIICFVFAIAMLAAEKGVGKKTEPDTDQYKLLNKFRKIQLVQGSNWITKLIRENFFEIILKIIILFSGVAYSMAYGKYGWDKLALVVAVLLILALINKYLKREGLQLALIKGFLGAVALYLVILSVVYATS</sequence>
<organism evidence="2 3">
    <name type="scientific">Rhizobium wuzhouense</name>
    <dbReference type="NCBI Taxonomy" id="1986026"/>
    <lineage>
        <taxon>Bacteria</taxon>
        <taxon>Pseudomonadati</taxon>
        <taxon>Pseudomonadota</taxon>
        <taxon>Alphaproteobacteria</taxon>
        <taxon>Hyphomicrobiales</taxon>
        <taxon>Rhizobiaceae</taxon>
        <taxon>Rhizobium/Agrobacterium group</taxon>
        <taxon>Rhizobium</taxon>
    </lineage>
</organism>
<dbReference type="Proteomes" id="UP000247536">
    <property type="component" value="Unassembled WGS sequence"/>
</dbReference>
<feature type="transmembrane region" description="Helical" evidence="1">
    <location>
        <begin position="125"/>
        <end position="143"/>
    </location>
</feature>
<dbReference type="RefSeq" id="WP_110790016.1">
    <property type="nucleotide sequence ID" value="NZ_QJRY01000001.1"/>
</dbReference>
<reference evidence="2 3" key="1">
    <citation type="submission" date="2018-06" db="EMBL/GenBank/DDBJ databases">
        <title>Rhizobium wuzhouense sp. nov., isolated from roots of Oryza officinalis.</title>
        <authorList>
            <person name="Yuan T."/>
        </authorList>
    </citation>
    <scope>NUCLEOTIDE SEQUENCE [LARGE SCALE GENOMIC DNA]</scope>
    <source>
        <strain evidence="2 3">W44</strain>
    </source>
</reference>
<proteinExistence type="predicted"/>
<keyword evidence="1" id="KW-1133">Transmembrane helix</keyword>
<feature type="transmembrane region" description="Helical" evidence="1">
    <location>
        <begin position="95"/>
        <end position="113"/>
    </location>
</feature>